<comment type="caution">
    <text evidence="3">The sequence shown here is derived from an EMBL/GenBank/DDBJ whole genome shotgun (WGS) entry which is preliminary data.</text>
</comment>
<feature type="transmembrane region" description="Helical" evidence="2">
    <location>
        <begin position="133"/>
        <end position="162"/>
    </location>
</feature>
<evidence type="ECO:0000313" key="3">
    <source>
        <dbReference type="EMBL" id="GJN42367.1"/>
    </source>
</evidence>
<proteinExistence type="predicted"/>
<evidence type="ECO:0000256" key="1">
    <source>
        <dbReference type="SAM" id="MobiDB-lite"/>
    </source>
</evidence>
<accession>A0AAV5G6N5</accession>
<feature type="compositionally biased region" description="Polar residues" evidence="1">
    <location>
        <begin position="493"/>
        <end position="505"/>
    </location>
</feature>
<dbReference type="AlphaFoldDB" id="A0AAV5G6N5"/>
<keyword evidence="2" id="KW-0812">Transmembrane</keyword>
<feature type="transmembrane region" description="Helical" evidence="2">
    <location>
        <begin position="183"/>
        <end position="203"/>
    </location>
</feature>
<dbReference type="EMBL" id="BQKK01000001">
    <property type="protein sequence ID" value="GJN42367.1"/>
    <property type="molecule type" value="Genomic_DNA"/>
</dbReference>
<feature type="transmembrane region" description="Helical" evidence="2">
    <location>
        <begin position="314"/>
        <end position="330"/>
    </location>
</feature>
<keyword evidence="2" id="KW-1133">Transmembrane helix</keyword>
<evidence type="ECO:0000313" key="4">
    <source>
        <dbReference type="Proteomes" id="UP001054925"/>
    </source>
</evidence>
<feature type="compositionally biased region" description="Low complexity" evidence="1">
    <location>
        <begin position="422"/>
        <end position="473"/>
    </location>
</feature>
<feature type="transmembrane region" description="Helical" evidence="2">
    <location>
        <begin position="386"/>
        <end position="407"/>
    </location>
</feature>
<evidence type="ECO:0008006" key="5">
    <source>
        <dbReference type="Google" id="ProtNLM"/>
    </source>
</evidence>
<feature type="transmembrane region" description="Helical" evidence="2">
    <location>
        <begin position="290"/>
        <end position="308"/>
    </location>
</feature>
<dbReference type="Proteomes" id="UP001054925">
    <property type="component" value="Unassembled WGS sequence"/>
</dbReference>
<feature type="transmembrane region" description="Helical" evidence="2">
    <location>
        <begin position="262"/>
        <end position="283"/>
    </location>
</feature>
<dbReference type="RefSeq" id="WP_003845636.1">
    <property type="nucleotide sequence ID" value="NZ_BQKK01000001.1"/>
</dbReference>
<evidence type="ECO:0000256" key="2">
    <source>
        <dbReference type="SAM" id="Phobius"/>
    </source>
</evidence>
<feature type="compositionally biased region" description="Basic and acidic residues" evidence="1">
    <location>
        <begin position="474"/>
        <end position="486"/>
    </location>
</feature>
<feature type="transmembrane region" description="Helical" evidence="2">
    <location>
        <begin position="7"/>
        <end position="30"/>
    </location>
</feature>
<sequence length="505" mass="55218">MPILKRLVATVPAVWTAWVIARILLGLIILNDYSPRGDVAYYFYGEFGDDPTMMTEYPHAGTWPVEVLTFLIGNRIDAFYIAFVLMCMLFDALFLAFVLRGHQNNSRVYYAGWLWVFFGTLTGQVFYMRLDIFPALAVAAAAACIVRWPNIAAALLAFATTMKLWPGVLAAGLVGRLTKGKTWLRLLSFFGALIALCAVTVFTRGWDRLISPLTYQENRGLQIESIPATPFIYQAFFEPERWEMGYASSKSFEISGPGVDQAITWSICAMIATIAFALLWALWRFFVGTWHPRSTIAFFAVMVLLLIATNKVFSPQYIVWFGPLLAVAIRQPKMAGTPKTRIVIRVLLALLALLTLVCAGLGSFVYPANYNFIWQDVGVEYAPVAALGLRNILIVVMAVLALIWLALETWCDWKMSKHDPSAESSPASTPLAPTPGADTEDAVPASVASPSAANPSTATPSTPDTDTASTSEASARDASAHPDTASRPKASPQAISAESSQSSPQ</sequence>
<organism evidence="3 4">
    <name type="scientific">Corynebacterium ammoniagenes</name>
    <name type="common">Brevibacterium ammoniagenes</name>
    <dbReference type="NCBI Taxonomy" id="1697"/>
    <lineage>
        <taxon>Bacteria</taxon>
        <taxon>Bacillati</taxon>
        <taxon>Actinomycetota</taxon>
        <taxon>Actinomycetes</taxon>
        <taxon>Mycobacteriales</taxon>
        <taxon>Corynebacteriaceae</taxon>
        <taxon>Corynebacterium</taxon>
    </lineage>
</organism>
<name>A0AAV5G6N5_CORAM</name>
<feature type="transmembrane region" description="Helical" evidence="2">
    <location>
        <begin position="78"/>
        <end position="99"/>
    </location>
</feature>
<feature type="transmembrane region" description="Helical" evidence="2">
    <location>
        <begin position="342"/>
        <end position="366"/>
    </location>
</feature>
<reference evidence="3" key="1">
    <citation type="submission" date="2021-12" db="EMBL/GenBank/DDBJ databases">
        <title>Draft genome sequence of Corynebacterium ammoniagenes strain T-723.</title>
        <authorList>
            <person name="Matsuzawa M."/>
            <person name="Hiratani M."/>
            <person name="Abe I."/>
            <person name="Tsuji Y."/>
            <person name="Nakamura J."/>
        </authorList>
    </citation>
    <scope>NUCLEOTIDE SEQUENCE</scope>
    <source>
        <strain evidence="3">T-723</strain>
    </source>
</reference>
<feature type="region of interest" description="Disordered" evidence="1">
    <location>
        <begin position="418"/>
        <end position="505"/>
    </location>
</feature>
<feature type="transmembrane region" description="Helical" evidence="2">
    <location>
        <begin position="108"/>
        <end position="127"/>
    </location>
</feature>
<keyword evidence="2" id="KW-0472">Membrane</keyword>
<protein>
    <recommendedName>
        <fullName evidence="5">DUF2029 domain-containing protein</fullName>
    </recommendedName>
</protein>
<gene>
    <name evidence="3" type="ORF">CAT723_08460</name>
</gene>